<keyword evidence="4" id="KW-1185">Reference proteome</keyword>
<sequence length="85" mass="9789">MFSGFPNGHHTEPGFAKRSIRPISNMMHQIDQITISNLDTRLTTSNDRDELGRLAYTFNQMLDRISSFELQRIFVANASHELRPP</sequence>
<gene>
    <name evidence="3" type="ORF">ACFS25_20615</name>
</gene>
<evidence type="ECO:0000256" key="1">
    <source>
        <dbReference type="SAM" id="MobiDB-lite"/>
    </source>
</evidence>
<proteinExistence type="predicted"/>
<protein>
    <submittedName>
        <fullName evidence="3">HAMP domain-containing protein</fullName>
    </submittedName>
</protein>
<dbReference type="Gene3D" id="1.10.287.130">
    <property type="match status" value="1"/>
</dbReference>
<dbReference type="InterPro" id="IPR003660">
    <property type="entry name" value="HAMP_dom"/>
</dbReference>
<evidence type="ECO:0000259" key="2">
    <source>
        <dbReference type="PROSITE" id="PS50885"/>
    </source>
</evidence>
<evidence type="ECO:0000313" key="4">
    <source>
        <dbReference type="Proteomes" id="UP001597512"/>
    </source>
</evidence>
<accession>A0ABW6AL22</accession>
<dbReference type="SUPFAM" id="SSF158472">
    <property type="entry name" value="HAMP domain-like"/>
    <property type="match status" value="1"/>
</dbReference>
<dbReference type="Pfam" id="PF00672">
    <property type="entry name" value="HAMP"/>
    <property type="match status" value="1"/>
</dbReference>
<evidence type="ECO:0000313" key="3">
    <source>
        <dbReference type="EMBL" id="MFD2936196.1"/>
    </source>
</evidence>
<organism evidence="3 4">
    <name type="scientific">Spirosoma flavum</name>
    <dbReference type="NCBI Taxonomy" id="2048557"/>
    <lineage>
        <taxon>Bacteria</taxon>
        <taxon>Pseudomonadati</taxon>
        <taxon>Bacteroidota</taxon>
        <taxon>Cytophagia</taxon>
        <taxon>Cytophagales</taxon>
        <taxon>Cytophagaceae</taxon>
        <taxon>Spirosoma</taxon>
    </lineage>
</organism>
<feature type="region of interest" description="Disordered" evidence="1">
    <location>
        <begin position="1"/>
        <end position="21"/>
    </location>
</feature>
<dbReference type="RefSeq" id="WP_381507025.1">
    <property type="nucleotide sequence ID" value="NZ_JBHUOM010000023.1"/>
</dbReference>
<dbReference type="PROSITE" id="PS50885">
    <property type="entry name" value="HAMP"/>
    <property type="match status" value="1"/>
</dbReference>
<dbReference type="CDD" id="cd06225">
    <property type="entry name" value="HAMP"/>
    <property type="match status" value="1"/>
</dbReference>
<dbReference type="Proteomes" id="UP001597512">
    <property type="component" value="Unassembled WGS sequence"/>
</dbReference>
<name>A0ABW6AL22_9BACT</name>
<dbReference type="SMART" id="SM00304">
    <property type="entry name" value="HAMP"/>
    <property type="match status" value="1"/>
</dbReference>
<comment type="caution">
    <text evidence="3">The sequence shown here is derived from an EMBL/GenBank/DDBJ whole genome shotgun (WGS) entry which is preliminary data.</text>
</comment>
<feature type="domain" description="HAMP" evidence="2">
    <location>
        <begin position="17"/>
        <end position="70"/>
    </location>
</feature>
<dbReference type="EMBL" id="JBHUOM010000023">
    <property type="protein sequence ID" value="MFD2936196.1"/>
    <property type="molecule type" value="Genomic_DNA"/>
</dbReference>
<reference evidence="4" key="1">
    <citation type="journal article" date="2019" name="Int. J. Syst. Evol. Microbiol.">
        <title>The Global Catalogue of Microorganisms (GCM) 10K type strain sequencing project: providing services to taxonomists for standard genome sequencing and annotation.</title>
        <authorList>
            <consortium name="The Broad Institute Genomics Platform"/>
            <consortium name="The Broad Institute Genome Sequencing Center for Infectious Disease"/>
            <person name="Wu L."/>
            <person name="Ma J."/>
        </authorList>
    </citation>
    <scope>NUCLEOTIDE SEQUENCE [LARGE SCALE GENOMIC DNA]</scope>
    <source>
        <strain evidence="4">KCTC 52490</strain>
    </source>
</reference>